<name>H3G6V6_PHYRM</name>
<proteinExistence type="predicted"/>
<dbReference type="Pfam" id="PF00339">
    <property type="entry name" value="Arrestin_N"/>
    <property type="match status" value="1"/>
</dbReference>
<dbReference type="AlphaFoldDB" id="H3G6V6"/>
<accession>H3G6V6</accession>
<reference evidence="3" key="1">
    <citation type="journal article" date="2006" name="Science">
        <title>Phytophthora genome sequences uncover evolutionary origins and mechanisms of pathogenesis.</title>
        <authorList>
            <person name="Tyler B.M."/>
            <person name="Tripathy S."/>
            <person name="Zhang X."/>
            <person name="Dehal P."/>
            <person name="Jiang R.H."/>
            <person name="Aerts A."/>
            <person name="Arredondo F.D."/>
            <person name="Baxter L."/>
            <person name="Bensasson D."/>
            <person name="Beynon J.L."/>
            <person name="Chapman J."/>
            <person name="Damasceno C.M."/>
            <person name="Dorrance A.E."/>
            <person name="Dou D."/>
            <person name="Dickerman A.W."/>
            <person name="Dubchak I.L."/>
            <person name="Garbelotto M."/>
            <person name="Gijzen M."/>
            <person name="Gordon S.G."/>
            <person name="Govers F."/>
            <person name="Grunwald N.J."/>
            <person name="Huang W."/>
            <person name="Ivors K.L."/>
            <person name="Jones R.W."/>
            <person name="Kamoun S."/>
            <person name="Krampis K."/>
            <person name="Lamour K.H."/>
            <person name="Lee M.K."/>
            <person name="McDonald W.H."/>
            <person name="Medina M."/>
            <person name="Meijer H.J."/>
            <person name="Nordberg E.K."/>
            <person name="Maclean D.J."/>
            <person name="Ospina-Giraldo M.D."/>
            <person name="Morris P.F."/>
            <person name="Phuntumart V."/>
            <person name="Putnam N.H."/>
            <person name="Rash S."/>
            <person name="Rose J.K."/>
            <person name="Sakihama Y."/>
            <person name="Salamov A.A."/>
            <person name="Savidor A."/>
            <person name="Scheuring C.F."/>
            <person name="Smith B.M."/>
            <person name="Sobral B.W."/>
            <person name="Terry A."/>
            <person name="Torto-Alalibo T.A."/>
            <person name="Win J."/>
            <person name="Xu Z."/>
            <person name="Zhang H."/>
            <person name="Grigoriev I.V."/>
            <person name="Rokhsar D.S."/>
            <person name="Boore J.L."/>
        </authorList>
    </citation>
    <scope>NUCLEOTIDE SEQUENCE [LARGE SCALE GENOMIC DNA]</scope>
    <source>
        <strain evidence="3">Pr102</strain>
    </source>
</reference>
<dbReference type="InParanoid" id="H3G6V6"/>
<dbReference type="InterPro" id="IPR014756">
    <property type="entry name" value="Ig_E-set"/>
</dbReference>
<dbReference type="Proteomes" id="UP000005238">
    <property type="component" value="Unassembled WGS sequence"/>
</dbReference>
<dbReference type="STRING" id="164328.H3G6V6"/>
<dbReference type="InterPro" id="IPR014752">
    <property type="entry name" value="Arrestin-like_C"/>
</dbReference>
<dbReference type="OMA" id="SICCCIN"/>
<dbReference type="Pfam" id="PF02752">
    <property type="entry name" value="Arrestin_C"/>
    <property type="match status" value="1"/>
</dbReference>
<dbReference type="GO" id="GO:0015031">
    <property type="term" value="P:protein transport"/>
    <property type="evidence" value="ECO:0000318"/>
    <property type="project" value="GO_Central"/>
</dbReference>
<dbReference type="GO" id="GO:0005737">
    <property type="term" value="C:cytoplasm"/>
    <property type="evidence" value="ECO:0000318"/>
    <property type="project" value="GO_Central"/>
</dbReference>
<evidence type="ECO:0000259" key="1">
    <source>
        <dbReference type="SMART" id="SM01017"/>
    </source>
</evidence>
<dbReference type="InterPro" id="IPR011022">
    <property type="entry name" value="Arrestin_C-like"/>
</dbReference>
<dbReference type="HOGENOM" id="CLU_669933_0_0_1"/>
<dbReference type="InterPro" id="IPR011021">
    <property type="entry name" value="Arrestin-like_N"/>
</dbReference>
<dbReference type="PANTHER" id="PTHR11188">
    <property type="entry name" value="ARRESTIN DOMAIN CONTAINING PROTEIN"/>
    <property type="match status" value="1"/>
</dbReference>
<feature type="domain" description="Arrestin C-terminal-like" evidence="1">
    <location>
        <begin position="173"/>
        <end position="306"/>
    </location>
</feature>
<keyword evidence="3" id="KW-1185">Reference proteome</keyword>
<reference evidence="2" key="2">
    <citation type="submission" date="2015-06" db="UniProtKB">
        <authorList>
            <consortium name="EnsemblProtists"/>
        </authorList>
    </citation>
    <scope>IDENTIFICATION</scope>
    <source>
        <strain evidence="2">Pr102</strain>
    </source>
</reference>
<organism evidence="2 3">
    <name type="scientific">Phytophthora ramorum</name>
    <name type="common">Sudden oak death agent</name>
    <dbReference type="NCBI Taxonomy" id="164328"/>
    <lineage>
        <taxon>Eukaryota</taxon>
        <taxon>Sar</taxon>
        <taxon>Stramenopiles</taxon>
        <taxon>Oomycota</taxon>
        <taxon>Peronosporomycetes</taxon>
        <taxon>Peronosporales</taxon>
        <taxon>Peronosporaceae</taxon>
        <taxon>Phytophthora</taxon>
    </lineage>
</organism>
<dbReference type="Gene3D" id="2.60.40.640">
    <property type="match status" value="2"/>
</dbReference>
<dbReference type="PANTHER" id="PTHR11188:SF17">
    <property type="entry name" value="FI21816P1"/>
    <property type="match status" value="1"/>
</dbReference>
<dbReference type="InterPro" id="IPR050357">
    <property type="entry name" value="Arrestin_domain-protein"/>
</dbReference>
<dbReference type="VEuPathDB" id="FungiDB:KRP22_10607"/>
<evidence type="ECO:0000313" key="2">
    <source>
        <dbReference type="EnsemblProtists" id="Phyra48104"/>
    </source>
</evidence>
<dbReference type="SMART" id="SM01017">
    <property type="entry name" value="Arrestin_C"/>
    <property type="match status" value="1"/>
</dbReference>
<dbReference type="VEuPathDB" id="FungiDB:KRP23_3128"/>
<dbReference type="EnsemblProtists" id="Phyra48104">
    <property type="protein sequence ID" value="Phyra48104"/>
    <property type="gene ID" value="Phyra48104"/>
</dbReference>
<dbReference type="eggNOG" id="KOG3780">
    <property type="taxonomic scope" value="Eukaryota"/>
</dbReference>
<sequence length="361" mass="40610">NVRVKLNRRKYMAGDLVQGKVFLRLNHRVQSSDFAVHLEGREHISWQEHSASVGNPGSAPRRRHNKDVLTEKIKILEATTIYQPGDYEFPFKFSLPDSLPSSFQIEDRHLVEMGNIESSIAYKVRATVRLDGALNPFMEDSRSFIVRRPPPASPMRPIERSTLEKVRVFRVLSRGTCTLSASLDHDEIPAGDTVTVFTSIRNQSSKDVAGISVRLVEDLAVDVPFRTQKRGSTVLCRRDFPGVRARRQAERALTLSLVTETPWGLEPINPTMACNFIQCKYRLIITCTFRLCSSVKVEFPVKVSCQKKTAKMSMARMSGPFSSPVGVEDVPLGPRSMPRMSRVSSNTNSSFLERSALSYAY</sequence>
<protein>
    <recommendedName>
        <fullName evidence="1">Arrestin C-terminal-like domain-containing protein</fullName>
    </recommendedName>
</protein>
<dbReference type="EMBL" id="DS566370">
    <property type="status" value="NOT_ANNOTATED_CDS"/>
    <property type="molecule type" value="Genomic_DNA"/>
</dbReference>
<evidence type="ECO:0000313" key="3">
    <source>
        <dbReference type="Proteomes" id="UP000005238"/>
    </source>
</evidence>
<dbReference type="SUPFAM" id="SSF81296">
    <property type="entry name" value="E set domains"/>
    <property type="match status" value="2"/>
</dbReference>